<dbReference type="EMBL" id="LVLJ01003102">
    <property type="protein sequence ID" value="OAE22652.1"/>
    <property type="molecule type" value="Genomic_DNA"/>
</dbReference>
<gene>
    <name evidence="2" type="ORF">AXG93_328s1040</name>
</gene>
<proteinExistence type="predicted"/>
<protein>
    <submittedName>
        <fullName evidence="2">Uncharacterized protein</fullName>
    </submittedName>
</protein>
<organism evidence="2 3">
    <name type="scientific">Marchantia polymorpha subsp. ruderalis</name>
    <dbReference type="NCBI Taxonomy" id="1480154"/>
    <lineage>
        <taxon>Eukaryota</taxon>
        <taxon>Viridiplantae</taxon>
        <taxon>Streptophyta</taxon>
        <taxon>Embryophyta</taxon>
        <taxon>Marchantiophyta</taxon>
        <taxon>Marchantiopsida</taxon>
        <taxon>Marchantiidae</taxon>
        <taxon>Marchantiales</taxon>
        <taxon>Marchantiaceae</taxon>
        <taxon>Marchantia</taxon>
    </lineage>
</organism>
<keyword evidence="1" id="KW-0175">Coiled coil</keyword>
<name>A0A176VQT8_MARPO</name>
<evidence type="ECO:0000313" key="3">
    <source>
        <dbReference type="Proteomes" id="UP000077202"/>
    </source>
</evidence>
<reference evidence="2" key="1">
    <citation type="submission" date="2016-03" db="EMBL/GenBank/DDBJ databases">
        <title>Mechanisms controlling the formation of the plant cell surface in tip-growing cells are functionally conserved among land plants.</title>
        <authorList>
            <person name="Honkanen S."/>
            <person name="Jones V.A."/>
            <person name="Morieri G."/>
            <person name="Champion C."/>
            <person name="Hetherington A.J."/>
            <person name="Kelly S."/>
            <person name="Saint-Marcoux D."/>
            <person name="Proust H."/>
            <person name="Prescott H."/>
            <person name="Dolan L."/>
        </authorList>
    </citation>
    <scope>NUCLEOTIDE SEQUENCE [LARGE SCALE GENOMIC DNA]</scope>
    <source>
        <tissue evidence="2">Whole gametophyte</tissue>
    </source>
</reference>
<comment type="caution">
    <text evidence="2">The sequence shown here is derived from an EMBL/GenBank/DDBJ whole genome shotgun (WGS) entry which is preliminary data.</text>
</comment>
<evidence type="ECO:0000313" key="2">
    <source>
        <dbReference type="EMBL" id="OAE22652.1"/>
    </source>
</evidence>
<evidence type="ECO:0000256" key="1">
    <source>
        <dbReference type="SAM" id="Coils"/>
    </source>
</evidence>
<dbReference type="Proteomes" id="UP000077202">
    <property type="component" value="Unassembled WGS sequence"/>
</dbReference>
<feature type="coiled-coil region" evidence="1">
    <location>
        <begin position="128"/>
        <end position="184"/>
    </location>
</feature>
<keyword evidence="3" id="KW-1185">Reference proteome</keyword>
<accession>A0A176VQT8</accession>
<dbReference type="AlphaFoldDB" id="A0A176VQT8"/>
<sequence length="295" mass="33636">MEHVVEQIGGTVMESPEILSSQVSSGLAKPKADKRSSEEDLKEFAFTFSDFLHDSVVSFIEVLGWEVEEVREEQLRAKDVECEVLRLNLAKEKKLRAEEELRTKVLRREIATMKTERMELQGRIGAQTEAQNKEMQRANELMASLAEETKKHEAELASWTTKLTECETARAEAAELTFEQLKEETTDNLRLQVEKFLRGFVMWKVQTLKWMKLDSLERQLMGFKTSGTVGQHHLVRLVNSFSSELEEARENLEILDVLHRLGADGISEDVVTVMSNGFASESNSSRPVELSRNSE</sequence>